<dbReference type="GO" id="GO:0016020">
    <property type="term" value="C:membrane"/>
    <property type="evidence" value="ECO:0007669"/>
    <property type="project" value="UniProtKB-SubCell"/>
</dbReference>
<dbReference type="InterPro" id="IPR011992">
    <property type="entry name" value="EF-hand-dom_pair"/>
</dbReference>
<evidence type="ECO:0000313" key="8">
    <source>
        <dbReference type="EMBL" id="PNW85098.1"/>
    </source>
</evidence>
<evidence type="ECO:0000313" key="7">
    <source>
        <dbReference type="EMBL" id="AAO32618.1"/>
    </source>
</evidence>
<dbReference type="GO" id="GO:0005509">
    <property type="term" value="F:calcium ion binding"/>
    <property type="evidence" value="ECO:0007669"/>
    <property type="project" value="InterPro"/>
</dbReference>
<evidence type="ECO:0000256" key="1">
    <source>
        <dbReference type="ARBA" id="ARBA00004141"/>
    </source>
</evidence>
<reference evidence="7" key="1">
    <citation type="journal article" date="2003" name="J. Eukaryot. Microbiol.">
        <title>Analysis of Chlamydomonas reinhardtii genome structure using large-scale sequencing of regions on linkage groups I and III.</title>
        <authorList>
            <person name="Li J.B."/>
            <person name="Lin S."/>
            <person name="Jia H."/>
            <person name="Wu H."/>
            <person name="Roe B.A."/>
            <person name="Kulp D."/>
            <person name="Stormo G.D."/>
            <person name="Dutcher S.K."/>
        </authorList>
    </citation>
    <scope>NUCLEOTIDE SEQUENCE</scope>
</reference>
<dbReference type="KEGG" id="cre:CHLRE_03g171550v5"/>
<dbReference type="AlphaFoldDB" id="Q84X76"/>
<dbReference type="PROSITE" id="PS50222">
    <property type="entry name" value="EF_HAND_2"/>
    <property type="match status" value="1"/>
</dbReference>
<protein>
    <submittedName>
        <fullName evidence="7">CR042 protein</fullName>
    </submittedName>
</protein>
<dbReference type="SUPFAM" id="SSF47473">
    <property type="entry name" value="EF-hand"/>
    <property type="match status" value="1"/>
</dbReference>
<name>Q84X76_CHLRE</name>
<dbReference type="eggNOG" id="KOG4619">
    <property type="taxonomic scope" value="Eukaryota"/>
</dbReference>
<organism evidence="7">
    <name type="scientific">Chlamydomonas reinhardtii</name>
    <name type="common">Chlamydomonas smithii</name>
    <dbReference type="NCBI Taxonomy" id="3055"/>
    <lineage>
        <taxon>Eukaryota</taxon>
        <taxon>Viridiplantae</taxon>
        <taxon>Chlorophyta</taxon>
        <taxon>core chlorophytes</taxon>
        <taxon>Chlorophyceae</taxon>
        <taxon>CS clade</taxon>
        <taxon>Chlamydomonadales</taxon>
        <taxon>Chlamydomonadaceae</taxon>
        <taxon>Chlamydomonas</taxon>
    </lineage>
</organism>
<proteinExistence type="predicted"/>
<comment type="subcellular location">
    <subcellularLocation>
        <location evidence="1">Membrane</location>
        <topology evidence="1">Multi-pass membrane protein</topology>
    </subcellularLocation>
</comment>
<dbReference type="RefSeq" id="XP_001703479.1">
    <property type="nucleotide sequence ID" value="XM_001703427.2"/>
</dbReference>
<dbReference type="PANTHER" id="PTHR21706:SF15">
    <property type="entry name" value="TRANSMEMBRANE PROTEIN 65"/>
    <property type="match status" value="1"/>
</dbReference>
<dbReference type="HOGENOM" id="CLU_1002398_0_0_1"/>
<evidence type="ECO:0000256" key="2">
    <source>
        <dbReference type="ARBA" id="ARBA00022692"/>
    </source>
</evidence>
<evidence type="ECO:0000256" key="5">
    <source>
        <dbReference type="SAM" id="Phobius"/>
    </source>
</evidence>
<evidence type="ECO:0000256" key="4">
    <source>
        <dbReference type="ARBA" id="ARBA00023136"/>
    </source>
</evidence>
<dbReference type="EMBL" id="AY207495">
    <property type="protein sequence ID" value="AAO32618.1"/>
    <property type="molecule type" value="Genomic_DNA"/>
</dbReference>
<dbReference type="GO" id="GO:0005739">
    <property type="term" value="C:mitochondrion"/>
    <property type="evidence" value="ECO:0000318"/>
    <property type="project" value="GO_Central"/>
</dbReference>
<dbReference type="PaxDb" id="3055-EDP06161"/>
<dbReference type="OMA" id="DNAYWEE"/>
<dbReference type="STRING" id="3055.Q84X76"/>
<dbReference type="GeneID" id="5728927"/>
<keyword evidence="9" id="KW-1185">Reference proteome</keyword>
<evidence type="ECO:0000259" key="6">
    <source>
        <dbReference type="PROSITE" id="PS50222"/>
    </source>
</evidence>
<sequence>MLARRLRHNQSLLFPLLGASRVAGEQSAAACSASSSGRGLEADEGLPWLLRLHRQRQLSTGGPQPGPEDSEWAEDPQRAAIRLTDKLSPAQRAVLASTLTDRTTTQQLDEKYWEELFRVHDAEGDSNLSRSEFQAAMKAHQSLTENRAKVPPSTAALRMVFLAAAIPFVAFGFLDNAIMLVAGEEIDHMFGLRLGLSTLASAGLGNAVADVIGVGAAKYIEQAVRWLPFVKEPKLNKYQNAMPATQRAKLAGAMLGVFCGCMLGLTPLFLSGSFFTAR</sequence>
<accession>Q84X76</accession>
<evidence type="ECO:0000256" key="3">
    <source>
        <dbReference type="ARBA" id="ARBA00022989"/>
    </source>
</evidence>
<keyword evidence="2 5" id="KW-0812">Transmembrane</keyword>
<dbReference type="Pfam" id="PF10507">
    <property type="entry name" value="TMEM65"/>
    <property type="match status" value="1"/>
</dbReference>
<gene>
    <name evidence="8" type="ORF">CHLRE_03g171550v5</name>
</gene>
<reference evidence="8" key="3">
    <citation type="submission" date="2017-07" db="EMBL/GenBank/DDBJ databases">
        <title>WGS assembly of Chlamydomonas reinhardtii.</title>
        <authorList>
            <consortium name="Chlamydomonas Annotation Team"/>
            <consortium name="JGI Annotation Team"/>
            <person name="Merchant S.S."/>
            <person name="Prochnik S.E."/>
            <person name="Vallon O."/>
            <person name="Harris E.H."/>
            <person name="Karpowicz S.J."/>
            <person name="Witman G.B."/>
            <person name="Terry A."/>
            <person name="Salamov A."/>
            <person name="Fritz-Laylin L.K."/>
            <person name="Marechal-Drouard L."/>
            <person name="Marshall W.F."/>
            <person name="Qu L.H."/>
            <person name="Nelson D.R."/>
            <person name="Sanderfoot A.A."/>
            <person name="Spalding M.H."/>
            <person name="Kapitonov V.V."/>
            <person name="Ren Q."/>
            <person name="Ferris P."/>
            <person name="Lindquist E."/>
            <person name="Shapiro H."/>
            <person name="Lucas S.M."/>
            <person name="Grimwood J."/>
            <person name="Schmutz J."/>
            <person name="Grigoriev I.V."/>
            <person name="Rokhsar D.S."/>
        </authorList>
    </citation>
    <scope>NUCLEOTIDE SEQUENCE</scope>
    <source>
        <strain evidence="8">CC-503 cw92 mt+</strain>
    </source>
</reference>
<dbReference type="EMBL" id="CM008964">
    <property type="protein sequence ID" value="PNW85098.1"/>
    <property type="molecule type" value="Genomic_DNA"/>
</dbReference>
<dbReference type="OrthoDB" id="430821at2759"/>
<dbReference type="Proteomes" id="UP000006906">
    <property type="component" value="Chromosome 3"/>
</dbReference>
<dbReference type="Gramene" id="PNW85098">
    <property type="protein sequence ID" value="PNW85098"/>
    <property type="gene ID" value="CHLRE_03g171550v5"/>
</dbReference>
<dbReference type="Gene3D" id="1.10.238.10">
    <property type="entry name" value="EF-hand"/>
    <property type="match status" value="1"/>
</dbReference>
<feature type="transmembrane region" description="Helical" evidence="5">
    <location>
        <begin position="155"/>
        <end position="174"/>
    </location>
</feature>
<dbReference type="InterPro" id="IPR019537">
    <property type="entry name" value="TMEM65"/>
</dbReference>
<feature type="domain" description="EF-hand" evidence="6">
    <location>
        <begin position="108"/>
        <end position="143"/>
    </location>
</feature>
<evidence type="ECO:0000313" key="9">
    <source>
        <dbReference type="Proteomes" id="UP000006906"/>
    </source>
</evidence>
<dbReference type="PANTHER" id="PTHR21706">
    <property type="entry name" value="TRANSMEMBRANE PROTEIN 65"/>
    <property type="match status" value="1"/>
</dbReference>
<feature type="transmembrane region" description="Helical" evidence="5">
    <location>
        <begin position="250"/>
        <end position="270"/>
    </location>
</feature>
<keyword evidence="3 5" id="KW-1133">Transmembrane helix</keyword>
<keyword evidence="4 5" id="KW-0472">Membrane</keyword>
<reference evidence="8 9" key="2">
    <citation type="journal article" date="2007" name="Science">
        <title>The Chlamydomonas genome reveals the evolution of key animal and plant functions.</title>
        <authorList>
            <person name="Merchant S.S."/>
            <person name="Prochnik S.E."/>
            <person name="Vallon O."/>
            <person name="Harris E.H."/>
            <person name="Karpowicz S.J."/>
            <person name="Witman G.B."/>
            <person name="Terry A."/>
            <person name="Salamov A."/>
            <person name="Fritz-Laylin L.K."/>
            <person name="Marechal-Drouard L."/>
            <person name="Marshall W.F."/>
            <person name="Qu L.H."/>
            <person name="Nelson D.R."/>
            <person name="Sanderfoot A.A."/>
            <person name="Spalding M.H."/>
            <person name="Kapitonov V.V."/>
            <person name="Ren Q."/>
            <person name="Ferris P."/>
            <person name="Lindquist E."/>
            <person name="Shapiro H."/>
            <person name="Lucas S.M."/>
            <person name="Grimwood J."/>
            <person name="Schmutz J."/>
            <person name="Cardol P."/>
            <person name="Cerutti H."/>
            <person name="Chanfreau G."/>
            <person name="Chen C.L."/>
            <person name="Cognat V."/>
            <person name="Croft M.T."/>
            <person name="Dent R."/>
            <person name="Dutcher S."/>
            <person name="Fernandez E."/>
            <person name="Fukuzawa H."/>
            <person name="Gonzalez-Ballester D."/>
            <person name="Gonzalez-Halphen D."/>
            <person name="Hallmann A."/>
            <person name="Hanikenne M."/>
            <person name="Hippler M."/>
            <person name="Inwood W."/>
            <person name="Jabbari K."/>
            <person name="Kalanon M."/>
            <person name="Kuras R."/>
            <person name="Lefebvre P.A."/>
            <person name="Lemaire S.D."/>
            <person name="Lobanov A.V."/>
            <person name="Lohr M."/>
            <person name="Manuell A."/>
            <person name="Meier I."/>
            <person name="Mets L."/>
            <person name="Mittag M."/>
            <person name="Mittelmeier T."/>
            <person name="Moroney J.V."/>
            <person name="Moseley J."/>
            <person name="Napoli C."/>
            <person name="Nedelcu A.M."/>
            <person name="Niyogi K."/>
            <person name="Novoselov S.V."/>
            <person name="Paulsen I.T."/>
            <person name="Pazour G."/>
            <person name="Purton S."/>
            <person name="Ral J.P."/>
            <person name="Riano-Pachon D.M."/>
            <person name="Riekhof W."/>
            <person name="Rymarquis L."/>
            <person name="Schroda M."/>
            <person name="Stern D."/>
            <person name="Umen J."/>
            <person name="Willows R."/>
            <person name="Wilson N."/>
            <person name="Zimmer S.L."/>
            <person name="Allmer J."/>
            <person name="Balk J."/>
            <person name="Bisova K."/>
            <person name="Chen C.J."/>
            <person name="Elias M."/>
            <person name="Gendler K."/>
            <person name="Hauser C."/>
            <person name="Lamb M.R."/>
            <person name="Ledford H."/>
            <person name="Long J.C."/>
            <person name="Minagawa J."/>
            <person name="Page M.D."/>
            <person name="Pan J."/>
            <person name="Pootakham W."/>
            <person name="Roje S."/>
            <person name="Rose A."/>
            <person name="Stahlberg E."/>
            <person name="Terauchi A.M."/>
            <person name="Yang P."/>
            <person name="Ball S."/>
            <person name="Bowler C."/>
            <person name="Dieckmann C.L."/>
            <person name="Gladyshev V.N."/>
            <person name="Green P."/>
            <person name="Jorgensen R."/>
            <person name="Mayfield S."/>
            <person name="Mueller-Roeber B."/>
            <person name="Rajamani S."/>
            <person name="Sayre R.T."/>
            <person name="Brokstein P."/>
            <person name="Dubchak I."/>
            <person name="Goodstein D."/>
            <person name="Hornick L."/>
            <person name="Huang Y.W."/>
            <person name="Jhaveri J."/>
            <person name="Luo Y."/>
            <person name="Martinez D."/>
            <person name="Ngau W.C."/>
            <person name="Otillar B."/>
            <person name="Poliakov A."/>
            <person name="Porter A."/>
            <person name="Szajkowski L."/>
            <person name="Werner G."/>
            <person name="Zhou K."/>
            <person name="Grigoriev I.V."/>
            <person name="Rokhsar D.S."/>
            <person name="Grossman A.R."/>
        </authorList>
    </citation>
    <scope>NUCLEOTIDE SEQUENCE [LARGE SCALE GENOMIC DNA]</scope>
    <source>
        <strain evidence="9">CC-503</strain>
        <strain evidence="8">CC-503 cw92 mt+</strain>
    </source>
</reference>
<dbReference type="InterPro" id="IPR002048">
    <property type="entry name" value="EF_hand_dom"/>
</dbReference>